<sequence length="375" mass="41422">MKLSMLPGPVPVHPRVQQAMNKPMLGHRSPEFRELYVNTVTLCKRYLQTRYDLFILTGSGTVAVEAAVANFVDQDRPQQFTCFINGKFSERLAEIAEKFGANVNRCVVEWGTAITKKFVEECLSKYPETFMVLVCHNETSTGVLNPIEEISAVCRKHNVLFLSDSITSVGGVYVCPDSQDIDIMVTGSQKCIAAAPGLSIITISPKAWQRLPTKRHTYYSDLEIYKANGLKGFTPWTPAITLMYGLEEALIMMLEETEPKRSQRHAHCANLLRIGINALGLEILAKNHYSPLVTAIKTPDSITAGSLREEMAKLDVIVAAGQSFLEGRYIRIATIGVVCERDVLTTIAVLEIALTRLGYSCTGNGIKAVMDSVTQ</sequence>
<dbReference type="Gene3D" id="3.40.640.10">
    <property type="entry name" value="Type I PLP-dependent aspartate aminotransferase-like (Major domain)"/>
    <property type="match status" value="1"/>
</dbReference>
<dbReference type="PANTHER" id="PTHR21152:SF24">
    <property type="entry name" value="ALANINE--GLYOXYLATE AMINOTRANSFERASE 1"/>
    <property type="match status" value="1"/>
</dbReference>
<reference evidence="8" key="1">
    <citation type="journal article" date="2019" name="MBio">
        <title>Virus Genomes from Deep Sea Sediments Expand the Ocean Megavirome and Support Independent Origins of Viral Gigantism.</title>
        <authorList>
            <person name="Backstrom D."/>
            <person name="Yutin N."/>
            <person name="Jorgensen S.L."/>
            <person name="Dharamshi J."/>
            <person name="Homa F."/>
            <person name="Zaremba-Niedwiedzka K."/>
            <person name="Spang A."/>
            <person name="Wolf Y.I."/>
            <person name="Koonin E.V."/>
            <person name="Ettema T.J."/>
        </authorList>
    </citation>
    <scope>NUCLEOTIDE SEQUENCE</scope>
</reference>
<evidence type="ECO:0000256" key="6">
    <source>
        <dbReference type="ARBA" id="ARBA00022898"/>
    </source>
</evidence>
<dbReference type="GO" id="GO:0004760">
    <property type="term" value="F:L-serine-pyruvate transaminase activity"/>
    <property type="evidence" value="ECO:0007669"/>
    <property type="project" value="TreeGrafter"/>
</dbReference>
<comment type="cofactor">
    <cofactor evidence="1">
        <name>pyridoxal 5'-phosphate</name>
        <dbReference type="ChEBI" id="CHEBI:597326"/>
    </cofactor>
</comment>
<feature type="domain" description="Aminotransferase class V" evidence="7">
    <location>
        <begin position="24"/>
        <end position="282"/>
    </location>
</feature>
<dbReference type="GO" id="GO:0019265">
    <property type="term" value="P:glycine biosynthetic process, by transamination of glyoxylate"/>
    <property type="evidence" value="ECO:0007669"/>
    <property type="project" value="TreeGrafter"/>
</dbReference>
<dbReference type="PIRSF" id="PIRSF000524">
    <property type="entry name" value="SPT"/>
    <property type="match status" value="1"/>
</dbReference>
<dbReference type="GO" id="GO:0008453">
    <property type="term" value="F:alanine-glyoxylate transaminase activity"/>
    <property type="evidence" value="ECO:0007669"/>
    <property type="project" value="TreeGrafter"/>
</dbReference>
<dbReference type="InterPro" id="IPR020578">
    <property type="entry name" value="Aminotrans_V_PyrdxlP_BS"/>
</dbReference>
<gene>
    <name evidence="8" type="ORF">LCMAC202_02400</name>
</gene>
<keyword evidence="6" id="KW-0663">Pyridoxal phosphate</keyword>
<comment type="similarity">
    <text evidence="2">Belongs to the class-V pyridoxal-phosphate-dependent aminotransferase family.</text>
</comment>
<dbReference type="Gene3D" id="3.90.1150.10">
    <property type="entry name" value="Aspartate Aminotransferase, domain 1"/>
    <property type="match status" value="1"/>
</dbReference>
<dbReference type="PROSITE" id="PS00595">
    <property type="entry name" value="AA_TRANSFER_CLASS_5"/>
    <property type="match status" value="1"/>
</dbReference>
<evidence type="ECO:0000256" key="3">
    <source>
        <dbReference type="ARBA" id="ARBA00021783"/>
    </source>
</evidence>
<evidence type="ECO:0000313" key="8">
    <source>
        <dbReference type="EMBL" id="QBK87879.1"/>
    </source>
</evidence>
<evidence type="ECO:0000259" key="7">
    <source>
        <dbReference type="Pfam" id="PF00266"/>
    </source>
</evidence>
<evidence type="ECO:0000256" key="4">
    <source>
        <dbReference type="ARBA" id="ARBA00022576"/>
    </source>
</evidence>
<evidence type="ECO:0000256" key="1">
    <source>
        <dbReference type="ARBA" id="ARBA00001933"/>
    </source>
</evidence>
<organism evidence="8">
    <name type="scientific">Marseillevirus LCMAC202</name>
    <dbReference type="NCBI Taxonomy" id="2506606"/>
    <lineage>
        <taxon>Viruses</taxon>
        <taxon>Varidnaviria</taxon>
        <taxon>Bamfordvirae</taxon>
        <taxon>Nucleocytoviricota</taxon>
        <taxon>Megaviricetes</taxon>
        <taxon>Pimascovirales</taxon>
        <taxon>Pimascovirales incertae sedis</taxon>
        <taxon>Marseilleviridae</taxon>
    </lineage>
</organism>
<dbReference type="SUPFAM" id="SSF53383">
    <property type="entry name" value="PLP-dependent transferases"/>
    <property type="match status" value="1"/>
</dbReference>
<dbReference type="InterPro" id="IPR000192">
    <property type="entry name" value="Aminotrans_V_dom"/>
</dbReference>
<dbReference type="InterPro" id="IPR015424">
    <property type="entry name" value="PyrdxlP-dep_Trfase"/>
</dbReference>
<proteinExistence type="inferred from homology"/>
<evidence type="ECO:0000256" key="2">
    <source>
        <dbReference type="ARBA" id="ARBA00009236"/>
    </source>
</evidence>
<dbReference type="InterPro" id="IPR015421">
    <property type="entry name" value="PyrdxlP-dep_Trfase_major"/>
</dbReference>
<dbReference type="InterPro" id="IPR024169">
    <property type="entry name" value="SP_NH2Trfase/AEP_transaminase"/>
</dbReference>
<dbReference type="EMBL" id="MK500370">
    <property type="protein sequence ID" value="QBK87879.1"/>
    <property type="molecule type" value="Genomic_DNA"/>
</dbReference>
<keyword evidence="4 8" id="KW-0032">Aminotransferase</keyword>
<dbReference type="Pfam" id="PF00266">
    <property type="entry name" value="Aminotran_5"/>
    <property type="match status" value="1"/>
</dbReference>
<protein>
    <recommendedName>
        <fullName evidence="3">NifS-like protein</fullName>
    </recommendedName>
</protein>
<accession>A0A481YXP5</accession>
<keyword evidence="5 8" id="KW-0808">Transferase</keyword>
<dbReference type="PANTHER" id="PTHR21152">
    <property type="entry name" value="AMINOTRANSFERASE CLASS V"/>
    <property type="match status" value="1"/>
</dbReference>
<dbReference type="InterPro" id="IPR015422">
    <property type="entry name" value="PyrdxlP-dep_Trfase_small"/>
</dbReference>
<evidence type="ECO:0000256" key="5">
    <source>
        <dbReference type="ARBA" id="ARBA00022679"/>
    </source>
</evidence>
<name>A0A481YXP5_9VIRU</name>